<dbReference type="InterPro" id="IPR020991">
    <property type="entry name" value="Connector_podovirus"/>
</dbReference>
<dbReference type="Proteomes" id="UP000198607">
    <property type="component" value="Unassembled WGS sequence"/>
</dbReference>
<protein>
    <submittedName>
        <fullName evidence="4">Bacteriophage head to tail connecting protein</fullName>
    </submittedName>
</protein>
<keyword evidence="3" id="KW-0231">Viral genome packaging</keyword>
<evidence type="ECO:0000256" key="3">
    <source>
        <dbReference type="ARBA" id="ARBA00023219"/>
    </source>
</evidence>
<evidence type="ECO:0000313" key="5">
    <source>
        <dbReference type="Proteomes" id="UP000198607"/>
    </source>
</evidence>
<dbReference type="AlphaFoldDB" id="A0A1G8AQB2"/>
<evidence type="ECO:0000256" key="1">
    <source>
        <dbReference type="ARBA" id="ARBA00004328"/>
    </source>
</evidence>
<gene>
    <name evidence="4" type="ORF">SAMN05660652_01465</name>
</gene>
<comment type="subcellular location">
    <subcellularLocation>
        <location evidence="1">Virion</location>
    </subcellularLocation>
</comment>
<accession>A0A1G8AQB2</accession>
<organism evidence="4 5">
    <name type="scientific">Propionivibrio dicarboxylicus</name>
    <dbReference type="NCBI Taxonomy" id="83767"/>
    <lineage>
        <taxon>Bacteria</taxon>
        <taxon>Pseudomonadati</taxon>
        <taxon>Pseudomonadota</taxon>
        <taxon>Betaproteobacteria</taxon>
        <taxon>Rhodocyclales</taxon>
        <taxon>Rhodocyclaceae</taxon>
        <taxon>Propionivibrio</taxon>
    </lineage>
</organism>
<sequence>MTMMDIPKKQRYMLRKSAMWAERSTWISRYQDITRYLLPYAGRYFATDRNKGDRVFNNIYDSSATTALDIMTAGMMAGMTSPARPWFRLATPDRDLMEYDPVRTWLHDVTELMRTIYAKSNTYNSLHTMYEELGAFATAASIVEDDFDNVINHKVLTAGEYAVAANDKGVVDTLVREFEMTLIQIVEKFVYGGNPYSTPDWPAVSQQVKNDWDAHRNLDKWIPVIHIIEPRHDRDIRQHDAKNMRFASCYFEPGNDVANDPAGQRFLRESGYRRFPVLAPRWHVRGGDIYGNGPSFRALGDIKQLQQEQLRKGQAIDYQTKPPLQVPAERKNSQVAVLPGGISYIPTNGQNQGVRPLFDVNLDLGALREDIIDVRGRINKCFYADLFLMISQDNRRMPATATEIAERHEEKLLMLGPVLERLHNEMLSPKIDLTFSRIVEAGLLPPPPKELQGVELKVEFVSTLAQAQKMVGIGALDGYIGRVAQIAQGSGDTSVWDKVNRDQAIDMYADMFGVDPSVVVADDKVAIIREDRAQAQSQAQQAAMIPPAAAAARDLSQADTGGKNALTDVLRQFQGYNAQV</sequence>
<dbReference type="EMBL" id="FNCY01000004">
    <property type="protein sequence ID" value="SDH23252.1"/>
    <property type="molecule type" value="Genomic_DNA"/>
</dbReference>
<keyword evidence="5" id="KW-1185">Reference proteome</keyword>
<evidence type="ECO:0000313" key="4">
    <source>
        <dbReference type="EMBL" id="SDH23252.1"/>
    </source>
</evidence>
<evidence type="ECO:0000256" key="2">
    <source>
        <dbReference type="ARBA" id="ARBA00022612"/>
    </source>
</evidence>
<name>A0A1G8AQB2_9RHOO</name>
<keyword evidence="2" id="KW-1188">Viral release from host cell</keyword>
<dbReference type="STRING" id="83767.SAMN05660652_01465"/>
<reference evidence="4 5" key="1">
    <citation type="submission" date="2016-10" db="EMBL/GenBank/DDBJ databases">
        <authorList>
            <person name="de Groot N.N."/>
        </authorList>
    </citation>
    <scope>NUCLEOTIDE SEQUENCE [LARGE SCALE GENOMIC DNA]</scope>
    <source>
        <strain evidence="4 5">DSM 5885</strain>
    </source>
</reference>
<proteinExistence type="predicted"/>
<dbReference type="Pfam" id="PF12236">
    <property type="entry name" value="Head-tail_con"/>
    <property type="match status" value="1"/>
</dbReference>